<protein>
    <submittedName>
        <fullName evidence="1">Uncharacterized protein</fullName>
    </submittedName>
</protein>
<evidence type="ECO:0000313" key="1">
    <source>
        <dbReference type="EMBL" id="ORD97939.1"/>
    </source>
</evidence>
<dbReference type="VEuPathDB" id="MicrosporidiaDB:A0H76_840"/>
<gene>
    <name evidence="1" type="ORF">HERIO_195</name>
</gene>
<reference evidence="1 2" key="1">
    <citation type="journal article" date="2017" name="Environ. Microbiol.">
        <title>Decay of the glycolytic pathway and adaptation to intranuclear parasitism within Enterocytozoonidae microsporidia.</title>
        <authorList>
            <person name="Wiredu Boakye D."/>
            <person name="Jaroenlak P."/>
            <person name="Prachumwat A."/>
            <person name="Williams T.A."/>
            <person name="Bateman K.S."/>
            <person name="Itsathitphaisarn O."/>
            <person name="Sritunyalucksana K."/>
            <person name="Paszkiewicz K.H."/>
            <person name="Moore K.A."/>
            <person name="Stentiford G.D."/>
            <person name="Williams B.A."/>
        </authorList>
    </citation>
    <scope>NUCLEOTIDE SEQUENCE [LARGE SCALE GENOMIC DNA]</scope>
    <source>
        <strain evidence="1 2">GB1</strain>
    </source>
</reference>
<sequence length="643" mass="75983">MESNNYKSLLGKLVKTDYTFLSLLDQIYSNPAEILNLLSSKDVSANDLRQFNEVVKQITIFYPNDVNLRENILECLAKILIFNPGARFFLLLNCDDLKDVVINNLDINGKDRINLLAYFVHKLINTETRLPYGYDCDMYYAIDCYVNIYNVIPDERILKWAKCTNKSELRYLTPQVSIENLFYNEIYYVAQIDILKELIDHLGNLEYVMVKIQLLKAKMSEENIATMVIKIMNENDYEIDNLIEILKVMDSFKFFHLITKYGRLKPEIIYKLSEYFYNNFHTIDIVYIDCLLVYFENINLITTPDLKLLLKSSLLPYVVCNYSRFEILFKILIERGLTEYSFNLLLDLNSNDKLLIKKITHLIELPATTKTNNHILTKLLKIKMRYDYYDPKDLLKIIFYFQNKKLLKKFINDNGVMLLMIDHFKENDTMNEFNRICIKSLIKLGIQLDSFKFVKNTTSNYNKCVKESLSTKDTTLNEGIYLNEHTGMINIKDIESKTFTLEFKVESFDSSETKICKISNKTDNITISNEGCKSYKIIYKNNQLKIFSDHNLLEKVKFKNIKNISITGNIYLKYLVYYETNIKLNVPKSEKDLYVDYIYELKKVLRYRQIYGVLMNHLGTFKFIKESKRNEDKIETKDILFYK</sequence>
<dbReference type="AlphaFoldDB" id="A0A1X0QDQ3"/>
<dbReference type="OrthoDB" id="2200984at2759"/>
<dbReference type="EMBL" id="LVKB01000005">
    <property type="protein sequence ID" value="ORD97939.1"/>
    <property type="molecule type" value="Genomic_DNA"/>
</dbReference>
<dbReference type="Proteomes" id="UP000192356">
    <property type="component" value="Unassembled WGS sequence"/>
</dbReference>
<proteinExistence type="predicted"/>
<organism evidence="1 2">
    <name type="scientific">Hepatospora eriocheir</name>
    <dbReference type="NCBI Taxonomy" id="1081669"/>
    <lineage>
        <taxon>Eukaryota</taxon>
        <taxon>Fungi</taxon>
        <taxon>Fungi incertae sedis</taxon>
        <taxon>Microsporidia</taxon>
        <taxon>Hepatosporidae</taxon>
        <taxon>Hepatospora</taxon>
    </lineage>
</organism>
<accession>A0A1X0QDQ3</accession>
<dbReference type="VEuPathDB" id="MicrosporidiaDB:A0H76_841"/>
<name>A0A1X0QDQ3_9MICR</name>
<dbReference type="VEuPathDB" id="MicrosporidiaDB:HERIO_195"/>
<keyword evidence="2" id="KW-1185">Reference proteome</keyword>
<dbReference type="VEuPathDB" id="MicrosporidiaDB:A0H76_842"/>
<comment type="caution">
    <text evidence="1">The sequence shown here is derived from an EMBL/GenBank/DDBJ whole genome shotgun (WGS) entry which is preliminary data.</text>
</comment>
<evidence type="ECO:0000313" key="2">
    <source>
        <dbReference type="Proteomes" id="UP000192356"/>
    </source>
</evidence>